<dbReference type="EMBL" id="JNOM01000149">
    <property type="protein sequence ID" value="KNG85604.1"/>
    <property type="molecule type" value="Genomic_DNA"/>
</dbReference>
<dbReference type="Gene3D" id="3.40.50.2300">
    <property type="match status" value="1"/>
</dbReference>
<dbReference type="GO" id="GO:0016746">
    <property type="term" value="F:acyltransferase activity"/>
    <property type="evidence" value="ECO:0007669"/>
    <property type="project" value="UniProtKB-KW"/>
</dbReference>
<dbReference type="SMART" id="SM00388">
    <property type="entry name" value="HisKA"/>
    <property type="match status" value="1"/>
</dbReference>
<name>A0A0L1J1H4_ASPN3</name>
<reference evidence="9 10" key="1">
    <citation type="submission" date="2014-06" db="EMBL/GenBank/DDBJ databases">
        <title>The Genome of the Aflatoxigenic Filamentous Fungus Aspergillus nomius.</title>
        <authorList>
            <person name="Moore M.G."/>
            <person name="Shannon B.M."/>
            <person name="Brian M.M."/>
        </authorList>
    </citation>
    <scope>NUCLEOTIDE SEQUENCE [LARGE SCALE GENOMIC DNA]</scope>
    <source>
        <strain evidence="9 10">NRRL 13137</strain>
    </source>
</reference>
<dbReference type="CDD" id="cd00082">
    <property type="entry name" value="HisKA"/>
    <property type="match status" value="1"/>
</dbReference>
<organism evidence="9 10">
    <name type="scientific">Aspergillus nomiae NRRL (strain ATCC 15546 / NRRL 13137 / CBS 260.88 / M93)</name>
    <dbReference type="NCBI Taxonomy" id="1509407"/>
    <lineage>
        <taxon>Eukaryota</taxon>
        <taxon>Fungi</taxon>
        <taxon>Dikarya</taxon>
        <taxon>Ascomycota</taxon>
        <taxon>Pezizomycotina</taxon>
        <taxon>Eurotiomycetes</taxon>
        <taxon>Eurotiomycetidae</taxon>
        <taxon>Eurotiales</taxon>
        <taxon>Aspergillaceae</taxon>
        <taxon>Aspergillus</taxon>
        <taxon>Aspergillus subgen. Circumdati</taxon>
    </lineage>
</organism>
<dbReference type="PROSITE" id="PS50109">
    <property type="entry name" value="HIS_KIN"/>
    <property type="match status" value="1"/>
</dbReference>
<dbReference type="GeneID" id="26808298"/>
<keyword evidence="2" id="KW-0808">Transferase</keyword>
<evidence type="ECO:0000256" key="2">
    <source>
        <dbReference type="ARBA" id="ARBA00022679"/>
    </source>
</evidence>
<gene>
    <name evidence="9" type="ORF">ANOM_006494</name>
</gene>
<evidence type="ECO:0000313" key="10">
    <source>
        <dbReference type="Proteomes" id="UP000037505"/>
    </source>
</evidence>
<keyword evidence="1 5" id="KW-0597">Phosphoprotein</keyword>
<dbReference type="InterPro" id="IPR023213">
    <property type="entry name" value="CAT-like_dom_sf"/>
</dbReference>
<evidence type="ECO:0000256" key="4">
    <source>
        <dbReference type="ARBA" id="ARBA00023315"/>
    </source>
</evidence>
<dbReference type="Pfam" id="PF00512">
    <property type="entry name" value="HisKA"/>
    <property type="match status" value="1"/>
</dbReference>
<dbReference type="SUPFAM" id="SSF47384">
    <property type="entry name" value="Homodimeric domain of signal transducing histidine kinase"/>
    <property type="match status" value="1"/>
</dbReference>
<dbReference type="SMART" id="SM00065">
    <property type="entry name" value="GAF"/>
    <property type="match status" value="1"/>
</dbReference>
<dbReference type="InterPro" id="IPR029016">
    <property type="entry name" value="GAF-like_dom_sf"/>
</dbReference>
<dbReference type="InterPro" id="IPR004358">
    <property type="entry name" value="Sig_transdc_His_kin-like_C"/>
</dbReference>
<dbReference type="Pfam" id="PF02518">
    <property type="entry name" value="HATPase_c"/>
    <property type="match status" value="1"/>
</dbReference>
<evidence type="ECO:0000313" key="9">
    <source>
        <dbReference type="EMBL" id="KNG85604.1"/>
    </source>
</evidence>
<evidence type="ECO:0008006" key="11">
    <source>
        <dbReference type="Google" id="ProtNLM"/>
    </source>
</evidence>
<keyword evidence="4" id="KW-0012">Acyltransferase</keyword>
<dbReference type="Pfam" id="PF22664">
    <property type="entry name" value="TRI-like_N"/>
    <property type="match status" value="1"/>
</dbReference>
<comment type="caution">
    <text evidence="9">The sequence shown here is derived from an EMBL/GenBank/DDBJ whole genome shotgun (WGS) entry which is preliminary data.</text>
</comment>
<dbReference type="GO" id="GO:0000155">
    <property type="term" value="F:phosphorelay sensor kinase activity"/>
    <property type="evidence" value="ECO:0007669"/>
    <property type="project" value="InterPro"/>
</dbReference>
<dbReference type="OrthoDB" id="303614at2759"/>
<dbReference type="InterPro" id="IPR001789">
    <property type="entry name" value="Sig_transdc_resp-reg_receiver"/>
</dbReference>
<dbReference type="FunFam" id="1.10.287.130:FF:000023">
    <property type="entry name" value="Sensor histidine kinase/response regulator, putative"/>
    <property type="match status" value="1"/>
</dbReference>
<dbReference type="InterPro" id="IPR003661">
    <property type="entry name" value="HisK_dim/P_dom"/>
</dbReference>
<dbReference type="SMART" id="SM00448">
    <property type="entry name" value="REC"/>
    <property type="match status" value="1"/>
</dbReference>
<feature type="domain" description="Response regulatory" evidence="8">
    <location>
        <begin position="1016"/>
        <end position="1135"/>
    </location>
</feature>
<keyword evidence="3" id="KW-0418">Kinase</keyword>
<dbReference type="Pfam" id="PF00072">
    <property type="entry name" value="Response_reg"/>
    <property type="match status" value="1"/>
</dbReference>
<dbReference type="Proteomes" id="UP000037505">
    <property type="component" value="Unassembled WGS sequence"/>
</dbReference>
<dbReference type="RefSeq" id="XP_015406527.1">
    <property type="nucleotide sequence ID" value="XM_015551750.1"/>
</dbReference>
<accession>A0A0L1J1H4</accession>
<dbReference type="InterPro" id="IPR036890">
    <property type="entry name" value="HATPase_C_sf"/>
</dbReference>
<dbReference type="PANTHER" id="PTHR43719:SF11">
    <property type="entry name" value="HISTIDINE KINASE_RESPONSE REGULATOR, PUTATIVE-RELATED"/>
    <property type="match status" value="1"/>
</dbReference>
<evidence type="ECO:0000256" key="3">
    <source>
        <dbReference type="ARBA" id="ARBA00022777"/>
    </source>
</evidence>
<dbReference type="PROSITE" id="PS50110">
    <property type="entry name" value="RESPONSE_REGULATORY"/>
    <property type="match status" value="1"/>
</dbReference>
<dbReference type="InterPro" id="IPR005467">
    <property type="entry name" value="His_kinase_dom"/>
</dbReference>
<dbReference type="InterPro" id="IPR054710">
    <property type="entry name" value="Tri101-like_N"/>
</dbReference>
<evidence type="ECO:0000259" key="7">
    <source>
        <dbReference type="PROSITE" id="PS50109"/>
    </source>
</evidence>
<dbReference type="SUPFAM" id="SSF52172">
    <property type="entry name" value="CheY-like"/>
    <property type="match status" value="1"/>
</dbReference>
<evidence type="ECO:0000256" key="5">
    <source>
        <dbReference type="PROSITE-ProRule" id="PRU00169"/>
    </source>
</evidence>
<dbReference type="InterPro" id="IPR003594">
    <property type="entry name" value="HATPase_dom"/>
</dbReference>
<dbReference type="Gene3D" id="3.30.565.10">
    <property type="entry name" value="Histidine kinase-like ATPase, C-terminal domain"/>
    <property type="match status" value="1"/>
</dbReference>
<sequence>MFAPLLVVYTLPCSGSVPRDDVRQRLFASSPTAGETCAAQRAFSYLPPHNGSSEKASSSDILTNLAQLTALQVGADRVVISLCDRKAQYVLAETPSITRNKRDWHRDNAAPCHHALHAFIEDNRDWFLVTDLAPDPRFDAYWSTLSRNRSYFAVPVRTPARVVIGIIELYGSAKGNEVDDKQLRLLQGRAGTTLEHLATLRTMREEHRGERMIKALGAFMGGKSDIEEWLASSHPGRQPPVFESSRSLDPVTSIHFANSQKMLDIPPSHIPQTELGIPLRGCQNSYRSRSPPRRARRESLTSEDTYSVLHRASTLIRQALDVDGVAFLDISAFNKERHGLSFKASSNSRSRSPDIVEDEHSAGHVLGCSTVQGENQDINVSISLLGTLVQRYGRGGIFHLDEDTFSPLSDEYSSDIDGSCSSLEDMASSYYGIDMRQIARTFSEATSIAFFPLWDFQQNKWFAGCFAWTKDSKRLFAESTDLTYLAAFNNSVMAEVSRLDLRAADREKADFISSVSHEWRSPLHGILTMLDLLQETKLSNVQQSLIDITMNCGKTLLDTVNHVLDYAKINSLLGSTTLNRSLDNAETPQASQFNAPALIDQVNMATLVEEVAGALLASQDYMGRNAEALFSPTKQTADRPFRESKIPNSVPRAIFAIVDIECREGWECRASAGAWRRIVLNLLGNALKFTPSGFVQVKLRHDTVKVGHESLPAILLQISDSGRGISPDFSFSNLYTPFQQEDSLSPGIGVGLNVVYRIVHSMGGLIDLTSEPNRGTVVSVLLPITPTSRPSSPSIPYRELREKLRGKTISLFPNSSKYGDLKIAPEIFRTMLLSMERMITQWFGVRVLTPRERDHEHPDIFIITEHEYRHGEAKESAATYSRKSKARKNPKTSFPKIVLCTHAHSWFNERRDPQEPVVFLQQPISPKTLASAFTSCIEQRIQLRDAGIDTVHEANTVTLEDMCQRQLQITTSISREDEKQDQEESDEKNLFVDKREPTNSQGSISLNEKDPTNQCKVLLVEDNDLNLKILQTTMKKAGFAYESAVNGLEAVQKAESETFRAIIMDLSMPVMDGVTASQKIREYEKNNSLRPVTIIALTAVDTPAMKRDAMRSGSSLEALTSCIMDALPVKLDFLGQLPALKLYTQICLCFPFDVSSHYEIVQTLQKGLETLSINFPWVAGQIVSEGSSHGNSGTFKIKALGKTPPLVVKDFRHDANVPTMDDLRHANFPFRMLDENIIAPRKTLPSPDEDAISPAFLVQATFIHGGLILTLVGHHNTMDMTGQGQVIHLLSKACRGDTYTDLELESGNLVEGHLVPLLDGSYGPGPELDRQIIRPGPQQPSTPPPKSTWSYFSFDKTSLARLKLLAEQSKTSEFISTDDALSAFVWQSVLRARLKRLSPSHSTTFGRAVDVRKYFGIPPTYAGLMQNMVYHTDTMQGLLDKPLGVIASQLRTAIDPQTSSLRSHTRALATYIEHALDKSCISFGASFNPSTDIMISSWASVNCYDLDFGFGLGTPEAVRRPQFTPVEGLIYFMPKRPDGEISVAVSLREEDMARLAADEEFKKFGEYVH</sequence>
<dbReference type="InterPro" id="IPR050956">
    <property type="entry name" value="2C_system_His_kinase"/>
</dbReference>
<dbReference type="PRINTS" id="PR00344">
    <property type="entry name" value="BCTRLSENSOR"/>
</dbReference>
<feature type="compositionally biased region" description="Basic and acidic residues" evidence="6">
    <location>
        <begin position="987"/>
        <end position="997"/>
    </location>
</feature>
<dbReference type="CDD" id="cd17546">
    <property type="entry name" value="REC_hyHK_CKI1_RcsC-like"/>
    <property type="match status" value="1"/>
</dbReference>
<feature type="region of interest" description="Disordered" evidence="6">
    <location>
        <begin position="281"/>
        <end position="302"/>
    </location>
</feature>
<feature type="domain" description="Histidine kinase" evidence="7">
    <location>
        <begin position="514"/>
        <end position="786"/>
    </location>
</feature>
<dbReference type="Gene3D" id="1.10.287.130">
    <property type="match status" value="1"/>
</dbReference>
<feature type="modified residue" description="4-aspartylphosphate" evidence="5">
    <location>
        <position position="1065"/>
    </location>
</feature>
<dbReference type="Gene3D" id="3.30.450.40">
    <property type="match status" value="1"/>
</dbReference>
<evidence type="ECO:0000256" key="6">
    <source>
        <dbReference type="SAM" id="MobiDB-lite"/>
    </source>
</evidence>
<proteinExistence type="predicted"/>
<feature type="region of interest" description="Disordered" evidence="6">
    <location>
        <begin position="971"/>
        <end position="1009"/>
    </location>
</feature>
<dbReference type="SUPFAM" id="SSF55874">
    <property type="entry name" value="ATPase domain of HSP90 chaperone/DNA topoisomerase II/histidine kinase"/>
    <property type="match status" value="1"/>
</dbReference>
<evidence type="ECO:0000259" key="8">
    <source>
        <dbReference type="PROSITE" id="PS50110"/>
    </source>
</evidence>
<dbReference type="InterPro" id="IPR036097">
    <property type="entry name" value="HisK_dim/P_sf"/>
</dbReference>
<dbReference type="SMART" id="SM00387">
    <property type="entry name" value="HATPase_c"/>
    <property type="match status" value="1"/>
</dbReference>
<keyword evidence="10" id="KW-1185">Reference proteome</keyword>
<dbReference type="PANTHER" id="PTHR43719">
    <property type="entry name" value="TWO-COMPONENT HISTIDINE KINASE"/>
    <property type="match status" value="1"/>
</dbReference>
<dbReference type="Gene3D" id="3.30.559.10">
    <property type="entry name" value="Chloramphenicol acetyltransferase-like domain"/>
    <property type="match status" value="2"/>
</dbReference>
<protein>
    <recommendedName>
        <fullName evidence="11">Sensor histidine kinase/response regulator</fullName>
    </recommendedName>
</protein>
<evidence type="ECO:0000256" key="1">
    <source>
        <dbReference type="ARBA" id="ARBA00022553"/>
    </source>
</evidence>
<dbReference type="STRING" id="1509407.A0A0L1J1H4"/>
<dbReference type="InterPro" id="IPR011006">
    <property type="entry name" value="CheY-like_superfamily"/>
</dbReference>
<dbReference type="InterPro" id="IPR003018">
    <property type="entry name" value="GAF"/>
</dbReference>
<dbReference type="SUPFAM" id="SSF55781">
    <property type="entry name" value="GAF domain-like"/>
    <property type="match status" value="1"/>
</dbReference>